<reference evidence="1" key="1">
    <citation type="submission" date="2016-04" db="EMBL/GenBank/DDBJ databases">
        <authorList>
            <person name="Calderon-Fernandez G.M.Sr."/>
        </authorList>
    </citation>
    <scope>NUCLEOTIDE SEQUENCE</scope>
    <source>
        <strain evidence="1">Int1</strain>
        <tissue evidence="1">Integument</tissue>
    </source>
</reference>
<dbReference type="AlphaFoldDB" id="A0A170VVW5"/>
<name>A0A170VVW5_TRIIF</name>
<evidence type="ECO:0000313" key="1">
    <source>
        <dbReference type="EMBL" id="JAR96982.1"/>
    </source>
</evidence>
<protein>
    <submittedName>
        <fullName evidence="1">Paired box protein pax-5</fullName>
    </submittedName>
</protein>
<reference evidence="1" key="2">
    <citation type="journal article" date="2017" name="J. Med. Entomol.">
        <title>Transcriptome Analysis of the Triatoma infestans (Hemiptera: Reduviidae) Integument.</title>
        <authorList>
            <person name="Calderon-Fernandez G.M."/>
            <person name="Moriconi D.E."/>
            <person name="Dulbecco A.B."/>
            <person name="Juarez M.P."/>
        </authorList>
    </citation>
    <scope>NUCLEOTIDE SEQUENCE</scope>
    <source>
        <strain evidence="1">Int1</strain>
        <tissue evidence="1">Integument</tissue>
    </source>
</reference>
<accession>A0A170VVW5</accession>
<sequence length="52" mass="6013">LESNEKIPDSQYGFRKHKSVYDCQIQLTTDINLGYTNNKITLALFLDFSICI</sequence>
<proteinExistence type="predicted"/>
<feature type="non-terminal residue" evidence="1">
    <location>
        <position position="1"/>
    </location>
</feature>
<organism evidence="1">
    <name type="scientific">Triatoma infestans</name>
    <name type="common">Assassin bug</name>
    <dbReference type="NCBI Taxonomy" id="30076"/>
    <lineage>
        <taxon>Eukaryota</taxon>
        <taxon>Metazoa</taxon>
        <taxon>Ecdysozoa</taxon>
        <taxon>Arthropoda</taxon>
        <taxon>Hexapoda</taxon>
        <taxon>Insecta</taxon>
        <taxon>Pterygota</taxon>
        <taxon>Neoptera</taxon>
        <taxon>Paraneoptera</taxon>
        <taxon>Hemiptera</taxon>
        <taxon>Heteroptera</taxon>
        <taxon>Panheteroptera</taxon>
        <taxon>Cimicomorpha</taxon>
        <taxon>Reduviidae</taxon>
        <taxon>Triatominae</taxon>
        <taxon>Triatoma</taxon>
    </lineage>
</organism>
<dbReference type="EMBL" id="GEMB01006356">
    <property type="protein sequence ID" value="JAR96982.1"/>
    <property type="molecule type" value="Transcribed_RNA"/>
</dbReference>